<evidence type="ECO:0000313" key="1">
    <source>
        <dbReference type="EMBL" id="GGG06950.1"/>
    </source>
</evidence>
<protein>
    <submittedName>
        <fullName evidence="1">Uncharacterized protein</fullName>
    </submittedName>
</protein>
<organism evidence="1 2">
    <name type="scientific">Cysteiniphilum litorale</name>
    <dbReference type="NCBI Taxonomy" id="2056700"/>
    <lineage>
        <taxon>Bacteria</taxon>
        <taxon>Pseudomonadati</taxon>
        <taxon>Pseudomonadota</taxon>
        <taxon>Gammaproteobacteria</taxon>
        <taxon>Thiotrichales</taxon>
        <taxon>Fastidiosibacteraceae</taxon>
        <taxon>Cysteiniphilum</taxon>
    </lineage>
</organism>
<sequence>MKHLQRLFNILSLGNQNAKAAYIKQQYGKYVHQDEYGNLYLNRDFRQQKPYLVAHIDTVDEQPTAKQIVVDPYAQIISSTRHGKPCNLGADDGVGVFAALQLFDLLDIGVALFKDEEVGCIGSSHADGDYLNASYLIQLDRKGHEDIIFNGAGITIASDDFINAVENIAQNYGYTSQLGGLTDVVTLADQDTVGVSCMNLSCGYYKPHTKDEYIDIRHMQKAIDFTRSIISNLGNQVFPHKVAHDWAPDYPYQQHNKSIRYFMQELLATNMTDEEICDELYFFINDYDWYH</sequence>
<reference evidence="1" key="1">
    <citation type="journal article" date="2014" name="Int. J. Syst. Evol. Microbiol.">
        <title>Complete genome sequence of Corynebacterium casei LMG S-19264T (=DSM 44701T), isolated from a smear-ripened cheese.</title>
        <authorList>
            <consortium name="US DOE Joint Genome Institute (JGI-PGF)"/>
            <person name="Walter F."/>
            <person name="Albersmeier A."/>
            <person name="Kalinowski J."/>
            <person name="Ruckert C."/>
        </authorList>
    </citation>
    <scope>NUCLEOTIDE SEQUENCE</scope>
    <source>
        <strain evidence="1">CGMCC 1.15758</strain>
    </source>
</reference>
<dbReference type="AlphaFoldDB" id="A0A8J2Z6W3"/>
<keyword evidence="2" id="KW-1185">Reference proteome</keyword>
<comment type="caution">
    <text evidence="1">The sequence shown here is derived from an EMBL/GenBank/DDBJ whole genome shotgun (WGS) entry which is preliminary data.</text>
</comment>
<gene>
    <name evidence="1" type="ORF">GCM10010995_25570</name>
</gene>
<dbReference type="Gene3D" id="3.40.630.10">
    <property type="entry name" value="Zn peptidases"/>
    <property type="match status" value="1"/>
</dbReference>
<accession>A0A8J2Z6W3</accession>
<dbReference type="EMBL" id="BMJS01000047">
    <property type="protein sequence ID" value="GGG06950.1"/>
    <property type="molecule type" value="Genomic_DNA"/>
</dbReference>
<proteinExistence type="predicted"/>
<evidence type="ECO:0000313" key="2">
    <source>
        <dbReference type="Proteomes" id="UP000636949"/>
    </source>
</evidence>
<dbReference type="RefSeq" id="WP_117004047.1">
    <property type="nucleotide sequence ID" value="NZ_BMJS01000047.1"/>
</dbReference>
<reference evidence="1" key="2">
    <citation type="submission" date="2020-09" db="EMBL/GenBank/DDBJ databases">
        <authorList>
            <person name="Sun Q."/>
            <person name="Zhou Y."/>
        </authorList>
    </citation>
    <scope>NUCLEOTIDE SEQUENCE</scope>
    <source>
        <strain evidence="1">CGMCC 1.15758</strain>
    </source>
</reference>
<dbReference type="SUPFAM" id="SSF53187">
    <property type="entry name" value="Zn-dependent exopeptidases"/>
    <property type="match status" value="1"/>
</dbReference>
<dbReference type="Proteomes" id="UP000636949">
    <property type="component" value="Unassembled WGS sequence"/>
</dbReference>
<name>A0A8J2Z6W3_9GAMM</name>
<dbReference type="OrthoDB" id="7062752at2"/>